<keyword evidence="2" id="KW-1185">Reference proteome</keyword>
<sequence>MLLLVFIHNPVSLKIYFKNSDKSSHLFVGTIHIRTYKGLLGIVSQDKNLFLLQLFPRGVQNFVGEGARGK</sequence>
<organism evidence="1 2">
    <name type="scientific">Citrus x changshan-huyou</name>
    <dbReference type="NCBI Taxonomy" id="2935761"/>
    <lineage>
        <taxon>Eukaryota</taxon>
        <taxon>Viridiplantae</taxon>
        <taxon>Streptophyta</taxon>
        <taxon>Embryophyta</taxon>
        <taxon>Tracheophyta</taxon>
        <taxon>Spermatophyta</taxon>
        <taxon>Magnoliopsida</taxon>
        <taxon>eudicotyledons</taxon>
        <taxon>Gunneridae</taxon>
        <taxon>Pentapetalae</taxon>
        <taxon>rosids</taxon>
        <taxon>malvids</taxon>
        <taxon>Sapindales</taxon>
        <taxon>Rutaceae</taxon>
        <taxon>Aurantioideae</taxon>
        <taxon>Citrus</taxon>
    </lineage>
</organism>
<dbReference type="EMBL" id="JBCGBO010000025">
    <property type="protein sequence ID" value="KAK9177415.1"/>
    <property type="molecule type" value="Genomic_DNA"/>
</dbReference>
<name>A0AAP0LPL8_9ROSI</name>
<comment type="caution">
    <text evidence="1">The sequence shown here is derived from an EMBL/GenBank/DDBJ whole genome shotgun (WGS) entry which is preliminary data.</text>
</comment>
<dbReference type="Proteomes" id="UP001428341">
    <property type="component" value="Unassembled WGS sequence"/>
</dbReference>
<evidence type="ECO:0000313" key="1">
    <source>
        <dbReference type="EMBL" id="KAK9177415.1"/>
    </source>
</evidence>
<accession>A0AAP0LPL8</accession>
<gene>
    <name evidence="1" type="ORF">WN944_029437</name>
</gene>
<evidence type="ECO:0000313" key="2">
    <source>
        <dbReference type="Proteomes" id="UP001428341"/>
    </source>
</evidence>
<reference evidence="1 2" key="1">
    <citation type="submission" date="2024-05" db="EMBL/GenBank/DDBJ databases">
        <title>Haplotype-resolved chromosome-level genome assembly of Huyou (Citrus changshanensis).</title>
        <authorList>
            <person name="Miao C."/>
            <person name="Chen W."/>
            <person name="Wu Y."/>
            <person name="Wang L."/>
            <person name="Zhao S."/>
            <person name="Grierson D."/>
            <person name="Xu C."/>
            <person name="Chen K."/>
        </authorList>
    </citation>
    <scope>NUCLEOTIDE SEQUENCE [LARGE SCALE GENOMIC DNA]</scope>
    <source>
        <strain evidence="1">01-14</strain>
        <tissue evidence="1">Leaf</tissue>
    </source>
</reference>
<protein>
    <submittedName>
        <fullName evidence="1">Uncharacterized protein</fullName>
    </submittedName>
</protein>
<proteinExistence type="predicted"/>
<dbReference type="AlphaFoldDB" id="A0AAP0LPL8"/>